<feature type="domain" description="C2H2-type" evidence="7">
    <location>
        <begin position="551"/>
        <end position="578"/>
    </location>
</feature>
<reference evidence="8 9" key="2">
    <citation type="journal article" date="2019" name="G3 (Bethesda)">
        <title>Hybrid Assembly of the Genome of the Entomopathogenic Nematode Steinernema carpocapsae Identifies the X-Chromosome.</title>
        <authorList>
            <person name="Serra L."/>
            <person name="Macchietto M."/>
            <person name="Macias-Munoz A."/>
            <person name="McGill C.J."/>
            <person name="Rodriguez I.M."/>
            <person name="Rodriguez B."/>
            <person name="Murad R."/>
            <person name="Mortazavi A."/>
        </authorList>
    </citation>
    <scope>NUCLEOTIDE SEQUENCE [LARGE SCALE GENOMIC DNA]</scope>
    <source>
        <strain evidence="8 9">ALL</strain>
    </source>
</reference>
<evidence type="ECO:0000313" key="8">
    <source>
        <dbReference type="EMBL" id="TMS36364.1"/>
    </source>
</evidence>
<feature type="compositionally biased region" description="Polar residues" evidence="6">
    <location>
        <begin position="157"/>
        <end position="184"/>
    </location>
</feature>
<evidence type="ECO:0000256" key="1">
    <source>
        <dbReference type="ARBA" id="ARBA00022723"/>
    </source>
</evidence>
<dbReference type="FunFam" id="3.30.160.60:FF:001732">
    <property type="entry name" value="Zgc:162936"/>
    <property type="match status" value="1"/>
</dbReference>
<evidence type="ECO:0000256" key="4">
    <source>
        <dbReference type="ARBA" id="ARBA00022833"/>
    </source>
</evidence>
<evidence type="ECO:0000256" key="6">
    <source>
        <dbReference type="SAM" id="MobiDB-lite"/>
    </source>
</evidence>
<dbReference type="EMBL" id="AZBU02000001">
    <property type="protein sequence ID" value="TMS36364.1"/>
    <property type="molecule type" value="Genomic_DNA"/>
</dbReference>
<reference evidence="8 9" key="1">
    <citation type="journal article" date="2015" name="Genome Biol.">
        <title>Comparative genomics of Steinernema reveals deeply conserved gene regulatory networks.</title>
        <authorList>
            <person name="Dillman A.R."/>
            <person name="Macchietto M."/>
            <person name="Porter C.F."/>
            <person name="Rogers A."/>
            <person name="Williams B."/>
            <person name="Antoshechkin I."/>
            <person name="Lee M.M."/>
            <person name="Goodwin Z."/>
            <person name="Lu X."/>
            <person name="Lewis E.E."/>
            <person name="Goodrich-Blair H."/>
            <person name="Stock S.P."/>
            <person name="Adams B.J."/>
            <person name="Sternberg P.W."/>
            <person name="Mortazavi A."/>
        </authorList>
    </citation>
    <scope>NUCLEOTIDE SEQUENCE [LARGE SCALE GENOMIC DNA]</scope>
    <source>
        <strain evidence="8 9">ALL</strain>
    </source>
</reference>
<dbReference type="Pfam" id="PF00096">
    <property type="entry name" value="zf-C2H2"/>
    <property type="match status" value="1"/>
</dbReference>
<dbReference type="SUPFAM" id="SSF57667">
    <property type="entry name" value="beta-beta-alpha zinc fingers"/>
    <property type="match status" value="1"/>
</dbReference>
<evidence type="ECO:0000256" key="3">
    <source>
        <dbReference type="ARBA" id="ARBA00022771"/>
    </source>
</evidence>
<keyword evidence="3 5" id="KW-0863">Zinc-finger</keyword>
<dbReference type="OrthoDB" id="654211at2759"/>
<keyword evidence="9" id="KW-1185">Reference proteome</keyword>
<feature type="compositionally biased region" description="Low complexity" evidence="6">
    <location>
        <begin position="144"/>
        <end position="156"/>
    </location>
</feature>
<dbReference type="AlphaFoldDB" id="A0A4U8UTZ3"/>
<feature type="compositionally biased region" description="Polar residues" evidence="6">
    <location>
        <begin position="229"/>
        <end position="242"/>
    </location>
</feature>
<feature type="region of interest" description="Disordered" evidence="6">
    <location>
        <begin position="343"/>
        <end position="368"/>
    </location>
</feature>
<dbReference type="Gene3D" id="3.30.160.60">
    <property type="entry name" value="Classic Zinc Finger"/>
    <property type="match status" value="2"/>
</dbReference>
<dbReference type="PROSITE" id="PS00028">
    <property type="entry name" value="ZINC_FINGER_C2H2_1"/>
    <property type="match status" value="2"/>
</dbReference>
<name>A0A4U8UTZ3_STECR</name>
<dbReference type="GO" id="GO:0008270">
    <property type="term" value="F:zinc ion binding"/>
    <property type="evidence" value="ECO:0007669"/>
    <property type="project" value="UniProtKB-KW"/>
</dbReference>
<accession>A0A4U8UTZ3</accession>
<feature type="region of interest" description="Disordered" evidence="6">
    <location>
        <begin position="285"/>
        <end position="311"/>
    </location>
</feature>
<feature type="region of interest" description="Disordered" evidence="6">
    <location>
        <begin position="129"/>
        <end position="194"/>
    </location>
</feature>
<dbReference type="Proteomes" id="UP000298663">
    <property type="component" value="Unassembled WGS sequence"/>
</dbReference>
<dbReference type="GO" id="GO:0000978">
    <property type="term" value="F:RNA polymerase II cis-regulatory region sequence-specific DNA binding"/>
    <property type="evidence" value="ECO:0007669"/>
    <property type="project" value="TreeGrafter"/>
</dbReference>
<comment type="caution">
    <text evidence="8">The sequence shown here is derived from an EMBL/GenBank/DDBJ whole genome shotgun (WGS) entry which is preliminary data.</text>
</comment>
<evidence type="ECO:0000313" key="9">
    <source>
        <dbReference type="Proteomes" id="UP000298663"/>
    </source>
</evidence>
<keyword evidence="4" id="KW-0862">Zinc</keyword>
<gene>
    <name evidence="8" type="ORF">L596_003547</name>
</gene>
<sequence>MERPVVLNALLCFVQSYREHPQLENLIHTYFPRSSQRAAHALLEELLSEPCLAEGLLPLFDKVRESPFPPVFAASDLSELPLTPVDTDSSHHVLREIWQLKSFIHDALNGTIDDNSSINKLRICSSLKASPERDEDGSQVIAASSPESPTSGSISSFGKNQLSRSETPVSFAQAPTSSEISSSQTRKHGSGKKLNDAVRKLTDRLAAQGDTPLENESFHNDLLESAETANTIEVDPNDNNKSLFDGNSDESTSVSWSPQDPMAYLNMLRNLTGASNNSIFPPLTPSADISDSSGGATRRRQQGGALWDCSQTQNLRSPLTSDWQRSDLNTRAKTGCVCRPNGRSAGAAEEVPAADNAERGGPVVPVDHRSDRTITGLWRELTLSASPLPCLSRRVISPLVTESCIDSEDEGQGTASPRPASDQYHQLATALLLLHLEFGCFETLRSTAHRKLFLESLAPFPRLDIYTARVGRELVVKSDGVEGDLKMEDMLDDCDKISNESSPSPSDVSMSRESMDYEKPFTCSHTNCQKRFANKFLLKKHQFIHTGLRPHICPFCSKRFNRKDNLLRHKKTHLANAMVSSDTRRRHTMLFGVDAPTAEMAQLISIAGDGSEDI</sequence>
<dbReference type="PROSITE" id="PS50157">
    <property type="entry name" value="ZINC_FINGER_C2H2_2"/>
    <property type="match status" value="2"/>
</dbReference>
<evidence type="ECO:0000256" key="5">
    <source>
        <dbReference type="PROSITE-ProRule" id="PRU00042"/>
    </source>
</evidence>
<dbReference type="InterPro" id="IPR036236">
    <property type="entry name" value="Znf_C2H2_sf"/>
</dbReference>
<keyword evidence="1" id="KW-0479">Metal-binding</keyword>
<dbReference type="SMART" id="SM00355">
    <property type="entry name" value="ZnF_C2H2"/>
    <property type="match status" value="2"/>
</dbReference>
<dbReference type="InterPro" id="IPR013087">
    <property type="entry name" value="Znf_C2H2_type"/>
</dbReference>
<feature type="region of interest" description="Disordered" evidence="6">
    <location>
        <begin position="229"/>
        <end position="257"/>
    </location>
</feature>
<dbReference type="GO" id="GO:0045893">
    <property type="term" value="P:positive regulation of DNA-templated transcription"/>
    <property type="evidence" value="ECO:0007669"/>
    <property type="project" value="UniProtKB-ARBA"/>
</dbReference>
<dbReference type="GO" id="GO:0005694">
    <property type="term" value="C:chromosome"/>
    <property type="evidence" value="ECO:0007669"/>
    <property type="project" value="UniProtKB-ARBA"/>
</dbReference>
<dbReference type="PANTHER" id="PTHR23235">
    <property type="entry name" value="KRUEPPEL-LIKE TRANSCRIPTION FACTOR"/>
    <property type="match status" value="1"/>
</dbReference>
<dbReference type="PANTHER" id="PTHR23235:SF120">
    <property type="entry name" value="KRUPPEL-LIKE FACTOR 15"/>
    <property type="match status" value="1"/>
</dbReference>
<dbReference type="STRING" id="34508.A0A4U8UTZ3"/>
<evidence type="ECO:0000256" key="2">
    <source>
        <dbReference type="ARBA" id="ARBA00022737"/>
    </source>
</evidence>
<dbReference type="GO" id="GO:0000981">
    <property type="term" value="F:DNA-binding transcription factor activity, RNA polymerase II-specific"/>
    <property type="evidence" value="ECO:0007669"/>
    <property type="project" value="TreeGrafter"/>
</dbReference>
<evidence type="ECO:0000259" key="7">
    <source>
        <dbReference type="PROSITE" id="PS50157"/>
    </source>
</evidence>
<keyword evidence="2" id="KW-0677">Repeat</keyword>
<feature type="domain" description="C2H2-type" evidence="7">
    <location>
        <begin position="521"/>
        <end position="550"/>
    </location>
</feature>
<proteinExistence type="predicted"/>
<organism evidence="8 9">
    <name type="scientific">Steinernema carpocapsae</name>
    <name type="common">Entomopathogenic nematode</name>
    <dbReference type="NCBI Taxonomy" id="34508"/>
    <lineage>
        <taxon>Eukaryota</taxon>
        <taxon>Metazoa</taxon>
        <taxon>Ecdysozoa</taxon>
        <taxon>Nematoda</taxon>
        <taxon>Chromadorea</taxon>
        <taxon>Rhabditida</taxon>
        <taxon>Tylenchina</taxon>
        <taxon>Panagrolaimomorpha</taxon>
        <taxon>Strongyloidoidea</taxon>
        <taxon>Steinernematidae</taxon>
        <taxon>Steinernema</taxon>
    </lineage>
</organism>
<protein>
    <recommendedName>
        <fullName evidence="7">C2H2-type domain-containing protein</fullName>
    </recommendedName>
</protein>